<accession>A0ACD5BWL0</accession>
<protein>
    <submittedName>
        <fullName evidence="1">Uncharacterized protein</fullName>
    </submittedName>
</protein>
<reference evidence="1" key="1">
    <citation type="submission" date="2024-04" db="EMBL/GenBank/DDBJ databases">
        <title>Complete genome sequence of Sphingobacterium thalpophiium BAA-1094.</title>
        <authorList>
            <person name="Adaikpoh B.I."/>
        </authorList>
    </citation>
    <scope>NUCLEOTIDE SEQUENCE</scope>
    <source>
        <strain evidence="1">BAA-1094</strain>
    </source>
</reference>
<evidence type="ECO:0000313" key="2">
    <source>
        <dbReference type="Proteomes" id="UP001485301"/>
    </source>
</evidence>
<evidence type="ECO:0000313" key="1">
    <source>
        <dbReference type="EMBL" id="WZN53998.1"/>
    </source>
</evidence>
<gene>
    <name evidence="1" type="ORF">AACH28_15215</name>
</gene>
<name>A0ACD5BWL0_9SPHI</name>
<dbReference type="EMBL" id="CP151087">
    <property type="protein sequence ID" value="WZN53998.1"/>
    <property type="molecule type" value="Genomic_DNA"/>
</dbReference>
<proteinExistence type="predicted"/>
<dbReference type="Proteomes" id="UP001485301">
    <property type="component" value="Chromosome"/>
</dbReference>
<keyword evidence="2" id="KW-1185">Reference proteome</keyword>
<organism evidence="1 2">
    <name type="scientific">Sphingobacterium thalpophilum</name>
    <dbReference type="NCBI Taxonomy" id="259"/>
    <lineage>
        <taxon>Bacteria</taxon>
        <taxon>Pseudomonadati</taxon>
        <taxon>Bacteroidota</taxon>
        <taxon>Sphingobacteriia</taxon>
        <taxon>Sphingobacteriales</taxon>
        <taxon>Sphingobacteriaceae</taxon>
        <taxon>Sphingobacterium</taxon>
    </lineage>
</organism>
<sequence length="475" mass="56269">MEKNKDFYLEFIDTLNELLLLFINRCQHINQAAIYLQELDFSKVIIDTLWLDIFFPFRDKYNNRRLSGNSKEVLKRLIWNCNLKPLLPTSTDYSYIETGHFQETESVIFFKECKGAICFYCYNLRQLYYFLPILEQIRENTIIFYNFDLENFSVKNDYITFVEFQLINEAQCLHQSFLKRNFFDIFQFTNNFLIYLSIFKPKCIVLLEGCHPEMEALSVIGKQYNIPSICIQQGWPSVMHSRFRNMNYNYFLTWGNTFNNLWRKYNPAPKYVSMGYCHKVPEPIKENIITFFLQAPIIILNKEYLEKILEFASWCAESFPCYRVWLREHPEYKIDQDWLNRLSTLPNLEIKTGEDLGTILASTKISVSAFSSTLMESLAYHSIPFVLEFSSAPFYPQNIKEKKLGYIVGTLEEAKKKMNSVIYNQAIYEENLRMIFLENQAYFSDVGDSAVKNILNFLKKPNYNLQDKLNAISIL</sequence>